<sequence length="79" mass="9301">MIGSFWNGGKMLLFHFLWSVKSQRNLYGPELHYSGLRTYGWKQAIQPHKTKQSKYMLVNYWSKIITSSFCKIAILCILI</sequence>
<reference evidence="2" key="1">
    <citation type="submission" date="2014-11" db="EMBL/GenBank/DDBJ databases">
        <authorList>
            <person name="Amaro Gonzalez C."/>
        </authorList>
    </citation>
    <scope>NUCLEOTIDE SEQUENCE</scope>
</reference>
<organism evidence="2">
    <name type="scientific">Anguilla anguilla</name>
    <name type="common">European freshwater eel</name>
    <name type="synonym">Muraena anguilla</name>
    <dbReference type="NCBI Taxonomy" id="7936"/>
    <lineage>
        <taxon>Eukaryota</taxon>
        <taxon>Metazoa</taxon>
        <taxon>Chordata</taxon>
        <taxon>Craniata</taxon>
        <taxon>Vertebrata</taxon>
        <taxon>Euteleostomi</taxon>
        <taxon>Actinopterygii</taxon>
        <taxon>Neopterygii</taxon>
        <taxon>Teleostei</taxon>
        <taxon>Anguilliformes</taxon>
        <taxon>Anguillidae</taxon>
        <taxon>Anguilla</taxon>
    </lineage>
</organism>
<feature type="chain" id="PRO_5002432117" evidence="1">
    <location>
        <begin position="23"/>
        <end position="79"/>
    </location>
</feature>
<accession>A0A0E9QZ37</accession>
<dbReference type="AlphaFoldDB" id="A0A0E9QZ37"/>
<protein>
    <submittedName>
        <fullName evidence="2">Uncharacterized protein</fullName>
    </submittedName>
</protein>
<proteinExistence type="predicted"/>
<reference evidence="2" key="2">
    <citation type="journal article" date="2015" name="Fish Shellfish Immunol.">
        <title>Early steps in the European eel (Anguilla anguilla)-Vibrio vulnificus interaction in the gills: Role of the RtxA13 toxin.</title>
        <authorList>
            <person name="Callol A."/>
            <person name="Pajuelo D."/>
            <person name="Ebbesson L."/>
            <person name="Teles M."/>
            <person name="MacKenzie S."/>
            <person name="Amaro C."/>
        </authorList>
    </citation>
    <scope>NUCLEOTIDE SEQUENCE</scope>
</reference>
<name>A0A0E9QZ37_ANGAN</name>
<evidence type="ECO:0000256" key="1">
    <source>
        <dbReference type="SAM" id="SignalP"/>
    </source>
</evidence>
<feature type="signal peptide" evidence="1">
    <location>
        <begin position="1"/>
        <end position="22"/>
    </location>
</feature>
<evidence type="ECO:0000313" key="2">
    <source>
        <dbReference type="EMBL" id="JAH21732.1"/>
    </source>
</evidence>
<keyword evidence="1" id="KW-0732">Signal</keyword>
<dbReference type="EMBL" id="GBXM01086845">
    <property type="protein sequence ID" value="JAH21732.1"/>
    <property type="molecule type" value="Transcribed_RNA"/>
</dbReference>